<evidence type="ECO:0000313" key="1">
    <source>
        <dbReference type="EMBL" id="WGO84191.1"/>
    </source>
</evidence>
<organism evidence="1 2">
    <name type="scientific">Arsenophonus apicola</name>
    <dbReference type="NCBI Taxonomy" id="2879119"/>
    <lineage>
        <taxon>Bacteria</taxon>
        <taxon>Pseudomonadati</taxon>
        <taxon>Pseudomonadota</taxon>
        <taxon>Gammaproteobacteria</taxon>
        <taxon>Enterobacterales</taxon>
        <taxon>Morganellaceae</taxon>
        <taxon>Arsenophonus</taxon>
    </lineage>
</organism>
<accession>A0ABY8P5E7</accession>
<proteinExistence type="predicted"/>
<evidence type="ECO:0008006" key="3">
    <source>
        <dbReference type="Google" id="ProtNLM"/>
    </source>
</evidence>
<sequence length="138" mass="16429">MSLSIGNSFFIRQKINIEDIKKIQKSNSPIQLTLWEKIKDFFFSTGKEKAYSCIAKLNNALTELNSKEAKKHFLTLKDLASEEHKNRFLEYCYHDNYGEKIKVFELKDNNWETIIKFHYSNDENFFSYRVLDVKITNL</sequence>
<keyword evidence="2" id="KW-1185">Reference proteome</keyword>
<gene>
    <name evidence="1" type="ORF">QG404_04670</name>
</gene>
<dbReference type="Gene3D" id="3.30.2440.10">
    <property type="entry name" value="Secreted effector protein SifA"/>
    <property type="match status" value="1"/>
</dbReference>
<dbReference type="Proteomes" id="UP001231859">
    <property type="component" value="Chromosome"/>
</dbReference>
<protein>
    <recommendedName>
        <fullName evidence="3">Secreted effector protein</fullName>
    </recommendedName>
</protein>
<dbReference type="EMBL" id="CP123759">
    <property type="protein sequence ID" value="WGO84191.1"/>
    <property type="molecule type" value="Genomic_DNA"/>
</dbReference>
<reference evidence="1 2" key="1">
    <citation type="submission" date="2023-04" db="EMBL/GenBank/DDBJ databases">
        <title>Genome dynamics across the evolutionary transition to endosymbiosis.</title>
        <authorList>
            <person name="Siozios S."/>
            <person name="Nadal-Jimenez P."/>
            <person name="Azagi T."/>
            <person name="Sprong H."/>
            <person name="Frost C.L."/>
            <person name="Parratt S.R."/>
            <person name="Taylor G."/>
            <person name="Brettell L."/>
            <person name="Lew K.C."/>
            <person name="Croft L."/>
            <person name="King K.C."/>
            <person name="Brockhurst M.A."/>
            <person name="Hypsa V."/>
            <person name="Novakova E."/>
            <person name="Darby A.C."/>
            <person name="Hurst G.D.D."/>
        </authorList>
    </citation>
    <scope>NUCLEOTIDE SEQUENCE [LARGE SCALE GENOMIC DNA]</scope>
    <source>
        <strain evidence="2">aApi_AU</strain>
    </source>
</reference>
<dbReference type="Pfam" id="PF06767">
    <property type="entry name" value="Sif"/>
    <property type="match status" value="1"/>
</dbReference>
<dbReference type="InterPro" id="IPR010637">
    <property type="entry name" value="Sif"/>
</dbReference>
<name>A0ABY8P5E7_9GAMM</name>
<dbReference type="RefSeq" id="WP_280939213.1">
    <property type="nucleotide sequence ID" value="NZ_CP123759.1"/>
</dbReference>
<evidence type="ECO:0000313" key="2">
    <source>
        <dbReference type="Proteomes" id="UP001231859"/>
    </source>
</evidence>